<dbReference type="Proteomes" id="UP000540423">
    <property type="component" value="Unassembled WGS sequence"/>
</dbReference>
<dbReference type="Pfam" id="PF20182">
    <property type="entry name" value="DUF6545"/>
    <property type="match status" value="1"/>
</dbReference>
<dbReference type="InterPro" id="IPR046675">
    <property type="entry name" value="DUF6545"/>
</dbReference>
<comment type="caution">
    <text evidence="2">The sequence shown here is derived from an EMBL/GenBank/DDBJ whole genome shotgun (WGS) entry which is preliminary data.</text>
</comment>
<organism evidence="2 3">
    <name type="scientific">Streptomyces candidus</name>
    <dbReference type="NCBI Taxonomy" id="67283"/>
    <lineage>
        <taxon>Bacteria</taxon>
        <taxon>Bacillati</taxon>
        <taxon>Actinomycetota</taxon>
        <taxon>Actinomycetes</taxon>
        <taxon>Kitasatosporales</taxon>
        <taxon>Streptomycetaceae</taxon>
        <taxon>Streptomyces</taxon>
    </lineage>
</organism>
<gene>
    <name evidence="2" type="ORF">HNQ79_006302</name>
</gene>
<accession>A0A7X0HLN8</accession>
<evidence type="ECO:0000313" key="2">
    <source>
        <dbReference type="EMBL" id="MBB6439790.1"/>
    </source>
</evidence>
<dbReference type="AlphaFoldDB" id="A0A7X0HLN8"/>
<proteinExistence type="predicted"/>
<keyword evidence="3" id="KW-1185">Reference proteome</keyword>
<evidence type="ECO:0000313" key="3">
    <source>
        <dbReference type="Proteomes" id="UP000540423"/>
    </source>
</evidence>
<dbReference type="EMBL" id="JACHEM010000028">
    <property type="protein sequence ID" value="MBB6439790.1"/>
    <property type="molecule type" value="Genomic_DNA"/>
</dbReference>
<name>A0A7X0HLN8_9ACTN</name>
<evidence type="ECO:0000259" key="1">
    <source>
        <dbReference type="Pfam" id="PF20182"/>
    </source>
</evidence>
<feature type="domain" description="DUF6545" evidence="1">
    <location>
        <begin position="14"/>
        <end position="52"/>
    </location>
</feature>
<sequence length="82" mass="9806">MHLGTRRAPVHEGPGRVWIRDLRTRLYRILIEIRDGQRALQPYAHGTAQAEADFWDELTWLENVAEAFRRLHRDPEPYVCRR</sequence>
<reference evidence="2 3" key="1">
    <citation type="submission" date="2020-08" db="EMBL/GenBank/DDBJ databases">
        <title>Genomic Encyclopedia of Type Strains, Phase IV (KMG-IV): sequencing the most valuable type-strain genomes for metagenomic binning, comparative biology and taxonomic classification.</title>
        <authorList>
            <person name="Goeker M."/>
        </authorList>
    </citation>
    <scope>NUCLEOTIDE SEQUENCE [LARGE SCALE GENOMIC DNA]</scope>
    <source>
        <strain evidence="2 3">DSM 40141</strain>
    </source>
</reference>
<protein>
    <recommendedName>
        <fullName evidence="1">DUF6545 domain-containing protein</fullName>
    </recommendedName>
</protein>